<dbReference type="SUPFAM" id="SSF53901">
    <property type="entry name" value="Thiolase-like"/>
    <property type="match status" value="1"/>
</dbReference>
<comment type="similarity">
    <text evidence="1">Belongs to the thiolase-like superfamily. Chalcone/stilbene synthases family.</text>
</comment>
<dbReference type="PANTHER" id="PTHR11877:SF46">
    <property type="entry name" value="TYPE III POLYKETIDE SYNTHASE A"/>
    <property type="match status" value="1"/>
</dbReference>
<proteinExistence type="inferred from homology"/>
<reference evidence="4" key="1">
    <citation type="submission" date="2019-02" db="EMBL/GenBank/DDBJ databases">
        <authorList>
            <person name="Gruber-Vodicka R. H."/>
            <person name="Seah K. B. B."/>
        </authorList>
    </citation>
    <scope>NUCLEOTIDE SEQUENCE</scope>
    <source>
        <strain evidence="4">BECK_BY7</strain>
    </source>
</reference>
<dbReference type="InterPro" id="IPR016039">
    <property type="entry name" value="Thiolase-like"/>
</dbReference>
<dbReference type="Pfam" id="PF02797">
    <property type="entry name" value="Chal_sti_synt_C"/>
    <property type="match status" value="1"/>
</dbReference>
<evidence type="ECO:0000256" key="2">
    <source>
        <dbReference type="ARBA" id="ARBA00022679"/>
    </source>
</evidence>
<sequence>MAGYRLDNIKDDSLFAVHPGRPKILERIQERFDVTRKQIHYSWDILHEKGNMSSATVPHIWHAIVNDDTVPKGKPVVSLAFGPGLTACGMLMEKM</sequence>
<name>A0A450WQE0_9GAMM</name>
<dbReference type="EMBL" id="CAADFN010000055">
    <property type="protein sequence ID" value="VFK19220.1"/>
    <property type="molecule type" value="Genomic_DNA"/>
</dbReference>
<gene>
    <name evidence="4" type="ORF">BECKLFY1418C_GA0070996_105511</name>
</gene>
<dbReference type="InterPro" id="IPR012328">
    <property type="entry name" value="Chalcone/stilbene_synt_C"/>
</dbReference>
<evidence type="ECO:0000313" key="4">
    <source>
        <dbReference type="EMBL" id="VFK19220.1"/>
    </source>
</evidence>
<dbReference type="GO" id="GO:0016747">
    <property type="term" value="F:acyltransferase activity, transferring groups other than amino-acyl groups"/>
    <property type="evidence" value="ECO:0007669"/>
    <property type="project" value="InterPro"/>
</dbReference>
<feature type="domain" description="Chalcone/stilbene synthase C-terminal" evidence="3">
    <location>
        <begin position="12"/>
        <end position="93"/>
    </location>
</feature>
<organism evidence="4">
    <name type="scientific">Candidatus Kentrum sp. LFY</name>
    <dbReference type="NCBI Taxonomy" id="2126342"/>
    <lineage>
        <taxon>Bacteria</taxon>
        <taxon>Pseudomonadati</taxon>
        <taxon>Pseudomonadota</taxon>
        <taxon>Gammaproteobacteria</taxon>
        <taxon>Candidatus Kentrum</taxon>
    </lineage>
</organism>
<accession>A0A450WQE0</accession>
<dbReference type="InterPro" id="IPR011141">
    <property type="entry name" value="Polyketide_synthase_type-III"/>
</dbReference>
<dbReference type="AlphaFoldDB" id="A0A450WQE0"/>
<evidence type="ECO:0000259" key="3">
    <source>
        <dbReference type="Pfam" id="PF02797"/>
    </source>
</evidence>
<keyword evidence="2" id="KW-0808">Transferase</keyword>
<dbReference type="PANTHER" id="PTHR11877">
    <property type="entry name" value="HYDROXYMETHYLGLUTARYL-COA SYNTHASE"/>
    <property type="match status" value="1"/>
</dbReference>
<dbReference type="GO" id="GO:0030639">
    <property type="term" value="P:polyketide biosynthetic process"/>
    <property type="evidence" value="ECO:0007669"/>
    <property type="project" value="TreeGrafter"/>
</dbReference>
<dbReference type="Gene3D" id="3.40.47.10">
    <property type="match status" value="1"/>
</dbReference>
<protein>
    <submittedName>
        <fullName evidence="4">Chalcone and stilbene synthases, C-terminal domain</fullName>
    </submittedName>
</protein>
<evidence type="ECO:0000256" key="1">
    <source>
        <dbReference type="ARBA" id="ARBA00005531"/>
    </source>
</evidence>